<evidence type="ECO:0000313" key="2">
    <source>
        <dbReference type="EMBL" id="BES94958.1"/>
    </source>
</evidence>
<proteinExistence type="predicted"/>
<reference evidence="2 3" key="1">
    <citation type="submission" date="2023-09" db="EMBL/GenBank/DDBJ databases">
        <title>Nesidiocoris tenuis whole genome shotgun sequence.</title>
        <authorList>
            <person name="Shibata T."/>
            <person name="Shimoda M."/>
            <person name="Kobayashi T."/>
            <person name="Uehara T."/>
        </authorList>
    </citation>
    <scope>NUCLEOTIDE SEQUENCE [LARGE SCALE GENOMIC DNA]</scope>
    <source>
        <strain evidence="2 3">Japan</strain>
    </source>
</reference>
<dbReference type="Proteomes" id="UP001307889">
    <property type="component" value="Chromosome 5"/>
</dbReference>
<dbReference type="EMBL" id="AP028913">
    <property type="protein sequence ID" value="BES94958.1"/>
    <property type="molecule type" value="Genomic_DNA"/>
</dbReference>
<evidence type="ECO:0000313" key="3">
    <source>
        <dbReference type="Proteomes" id="UP001307889"/>
    </source>
</evidence>
<gene>
    <name evidence="2" type="ORF">NTJ_07767</name>
</gene>
<feature type="region of interest" description="Disordered" evidence="1">
    <location>
        <begin position="44"/>
        <end position="71"/>
    </location>
</feature>
<feature type="compositionally biased region" description="Basic and acidic residues" evidence="1">
    <location>
        <begin position="55"/>
        <end position="71"/>
    </location>
</feature>
<protein>
    <submittedName>
        <fullName evidence="2">Uncharacterized protein</fullName>
    </submittedName>
</protein>
<keyword evidence="3" id="KW-1185">Reference proteome</keyword>
<organism evidence="2 3">
    <name type="scientific">Nesidiocoris tenuis</name>
    <dbReference type="NCBI Taxonomy" id="355587"/>
    <lineage>
        <taxon>Eukaryota</taxon>
        <taxon>Metazoa</taxon>
        <taxon>Ecdysozoa</taxon>
        <taxon>Arthropoda</taxon>
        <taxon>Hexapoda</taxon>
        <taxon>Insecta</taxon>
        <taxon>Pterygota</taxon>
        <taxon>Neoptera</taxon>
        <taxon>Paraneoptera</taxon>
        <taxon>Hemiptera</taxon>
        <taxon>Heteroptera</taxon>
        <taxon>Panheteroptera</taxon>
        <taxon>Cimicomorpha</taxon>
        <taxon>Miridae</taxon>
        <taxon>Dicyphina</taxon>
        <taxon>Nesidiocoris</taxon>
    </lineage>
</organism>
<name>A0ABN7ASN1_9HEMI</name>
<evidence type="ECO:0000256" key="1">
    <source>
        <dbReference type="SAM" id="MobiDB-lite"/>
    </source>
</evidence>
<accession>A0ABN7ASN1</accession>
<sequence>MLSRERFFKQRLSKEILQADAFRRIISEGEALLRKDINERALQEDALQKGSLRKGSPDRGFPEKRSPERGA</sequence>